<evidence type="ECO:0000256" key="1">
    <source>
        <dbReference type="ARBA" id="ARBA00006284"/>
    </source>
</evidence>
<keyword evidence="3 4" id="KW-0418">Kinase</keyword>
<reference evidence="5 6" key="1">
    <citation type="submission" date="2019-05" db="EMBL/GenBank/DDBJ databases">
        <title>Draft genome sequence of Nonomuraea turkmeniaca DSM 43926.</title>
        <authorList>
            <person name="Saricaoglu S."/>
            <person name="Isik K."/>
        </authorList>
    </citation>
    <scope>NUCLEOTIDE SEQUENCE [LARGE SCALE GENOMIC DNA]</scope>
    <source>
        <strain evidence="5 6">DSM 43926</strain>
    </source>
</reference>
<dbReference type="Gene3D" id="3.40.50.10350">
    <property type="entry name" value="Glycerate kinase, domain 1"/>
    <property type="match status" value="1"/>
</dbReference>
<dbReference type="RefSeq" id="WP_138664070.1">
    <property type="nucleotide sequence ID" value="NZ_VCKY01000001.1"/>
</dbReference>
<comment type="caution">
    <text evidence="5">The sequence shown here is derived from an EMBL/GenBank/DDBJ whole genome shotgun (WGS) entry which is preliminary data.</text>
</comment>
<dbReference type="EMBL" id="VCKY01000001">
    <property type="protein sequence ID" value="TMR25661.1"/>
    <property type="molecule type" value="Genomic_DNA"/>
</dbReference>
<organism evidence="5 6">
    <name type="scientific">Nonomuraea turkmeniaca</name>
    <dbReference type="NCBI Taxonomy" id="103838"/>
    <lineage>
        <taxon>Bacteria</taxon>
        <taxon>Bacillati</taxon>
        <taxon>Actinomycetota</taxon>
        <taxon>Actinomycetes</taxon>
        <taxon>Streptosporangiales</taxon>
        <taxon>Streptosporangiaceae</taxon>
        <taxon>Nonomuraea</taxon>
    </lineage>
</organism>
<dbReference type="OrthoDB" id="9774290at2"/>
<evidence type="ECO:0000256" key="3">
    <source>
        <dbReference type="ARBA" id="ARBA00022777"/>
    </source>
</evidence>
<name>A0A5S4FZW7_9ACTN</name>
<dbReference type="GO" id="GO:0031388">
    <property type="term" value="P:organic acid phosphorylation"/>
    <property type="evidence" value="ECO:0007669"/>
    <property type="project" value="UniProtKB-UniRule"/>
</dbReference>
<evidence type="ECO:0000256" key="2">
    <source>
        <dbReference type="ARBA" id="ARBA00022679"/>
    </source>
</evidence>
<dbReference type="Proteomes" id="UP000309128">
    <property type="component" value="Unassembled WGS sequence"/>
</dbReference>
<dbReference type="Gene3D" id="3.90.1510.10">
    <property type="entry name" value="Glycerate kinase, domain 2"/>
    <property type="match status" value="1"/>
</dbReference>
<keyword evidence="2 4" id="KW-0808">Transferase</keyword>
<dbReference type="SUPFAM" id="SSF110738">
    <property type="entry name" value="Glycerate kinase I"/>
    <property type="match status" value="1"/>
</dbReference>
<evidence type="ECO:0000256" key="4">
    <source>
        <dbReference type="PIRNR" id="PIRNR006078"/>
    </source>
</evidence>
<accession>A0A5S4FZW7</accession>
<dbReference type="PANTHER" id="PTHR21599">
    <property type="entry name" value="GLYCERATE KINASE"/>
    <property type="match status" value="1"/>
</dbReference>
<comment type="similarity">
    <text evidence="1 4">Belongs to the glycerate kinase type-1 family.</text>
</comment>
<dbReference type="InterPro" id="IPR004381">
    <property type="entry name" value="Glycerate_kinase"/>
</dbReference>
<dbReference type="PANTHER" id="PTHR21599:SF0">
    <property type="entry name" value="GLYCERATE KINASE"/>
    <property type="match status" value="1"/>
</dbReference>
<dbReference type="InterPro" id="IPR018193">
    <property type="entry name" value="Glyc_kinase_flavodox-like_fold"/>
</dbReference>
<gene>
    <name evidence="5" type="ORF">ETD86_00610</name>
</gene>
<proteinExistence type="inferred from homology"/>
<evidence type="ECO:0000313" key="5">
    <source>
        <dbReference type="EMBL" id="TMR25661.1"/>
    </source>
</evidence>
<dbReference type="Pfam" id="PF02595">
    <property type="entry name" value="Gly_kinase"/>
    <property type="match status" value="2"/>
</dbReference>
<dbReference type="AlphaFoldDB" id="A0A5S4FZW7"/>
<dbReference type="GO" id="GO:0008887">
    <property type="term" value="F:glycerate kinase activity"/>
    <property type="evidence" value="ECO:0007669"/>
    <property type="project" value="UniProtKB-UniRule"/>
</dbReference>
<evidence type="ECO:0000313" key="6">
    <source>
        <dbReference type="Proteomes" id="UP000309128"/>
    </source>
</evidence>
<keyword evidence="6" id="KW-1185">Reference proteome</keyword>
<dbReference type="PIRSF" id="PIRSF006078">
    <property type="entry name" value="GlxK"/>
    <property type="match status" value="1"/>
</dbReference>
<protein>
    <submittedName>
        <fullName evidence="5">Glycerate kinase</fullName>
    </submittedName>
</protein>
<dbReference type="InterPro" id="IPR018197">
    <property type="entry name" value="Glycerate_kinase_RE-like"/>
</dbReference>
<sequence>MTGGLRVVVLPDKFRGSLTGEEVASAVSRAMRRLDPSLDVLAMPLTDGGQGTLRILAEHRGAVLHRSEVTGPYGDPVPARWAALPDGTAVIEAADVCGWSRAGTGLRPLQSTTRGVGELIGIACHMGHERIIVTIGDTVTVDGGLGAIEALSWSPVRAEVRVAGDVDILFTDAVRHFARQKGATDEEIPRLSAQLERLGERYRDVTGRDADAVRCGGSGGGLAGALAVFGARCAPGFTVMSELLGLDDPLSRADIVVTGEGRFDRTSLLGKGTYRLLTGRGEKVRGGLIAGSVDRHAAGALRPGTVVVPFTDYRPGTAEAIRDAGSILDEAAADLATALLHSPRARNP</sequence>
<dbReference type="InterPro" id="IPR036129">
    <property type="entry name" value="Glycerate_kinase_sf"/>
</dbReference>